<organism evidence="2 3">
    <name type="scientific">Kingdonia uniflora</name>
    <dbReference type="NCBI Taxonomy" id="39325"/>
    <lineage>
        <taxon>Eukaryota</taxon>
        <taxon>Viridiplantae</taxon>
        <taxon>Streptophyta</taxon>
        <taxon>Embryophyta</taxon>
        <taxon>Tracheophyta</taxon>
        <taxon>Spermatophyta</taxon>
        <taxon>Magnoliopsida</taxon>
        <taxon>Ranunculales</taxon>
        <taxon>Circaeasteraceae</taxon>
        <taxon>Kingdonia</taxon>
    </lineage>
</organism>
<dbReference type="EMBL" id="JACGCM010001717">
    <property type="protein sequence ID" value="KAF6151076.1"/>
    <property type="molecule type" value="Genomic_DNA"/>
</dbReference>
<comment type="caution">
    <text evidence="2">The sequence shown here is derived from an EMBL/GenBank/DDBJ whole genome shotgun (WGS) entry which is preliminary data.</text>
</comment>
<keyword evidence="3" id="KW-1185">Reference proteome</keyword>
<dbReference type="Proteomes" id="UP000541444">
    <property type="component" value="Unassembled WGS sequence"/>
</dbReference>
<accession>A0A7J7M878</accession>
<keyword evidence="1" id="KW-0732">Signal</keyword>
<protein>
    <submittedName>
        <fullName evidence="2">Uncharacterized protein</fullName>
    </submittedName>
</protein>
<name>A0A7J7M878_9MAGN</name>
<reference evidence="2 3" key="1">
    <citation type="journal article" date="2020" name="IScience">
        <title>Genome Sequencing of the Endangered Kingdonia uniflora (Circaeasteraceae, Ranunculales) Reveals Potential Mechanisms of Evolutionary Specialization.</title>
        <authorList>
            <person name="Sun Y."/>
            <person name="Deng T."/>
            <person name="Zhang A."/>
            <person name="Moore M.J."/>
            <person name="Landis J.B."/>
            <person name="Lin N."/>
            <person name="Zhang H."/>
            <person name="Zhang X."/>
            <person name="Huang J."/>
            <person name="Zhang X."/>
            <person name="Sun H."/>
            <person name="Wang H."/>
        </authorList>
    </citation>
    <scope>NUCLEOTIDE SEQUENCE [LARGE SCALE GENOMIC DNA]</scope>
    <source>
        <strain evidence="2">TB1705</strain>
        <tissue evidence="2">Leaf</tissue>
    </source>
</reference>
<sequence length="81" mass="9207">HTPLGVILSVLLAAAIKYSSIKEIFVTTHSVLCILVLDHVHTKKPRSWIMIYLRLLMVSKSKIIYGICKSFLNSFIDLLDH</sequence>
<proteinExistence type="predicted"/>
<gene>
    <name evidence="2" type="ORF">GIB67_042411</name>
</gene>
<feature type="non-terminal residue" evidence="2">
    <location>
        <position position="1"/>
    </location>
</feature>
<evidence type="ECO:0000256" key="1">
    <source>
        <dbReference type="SAM" id="SignalP"/>
    </source>
</evidence>
<feature type="signal peptide" evidence="1">
    <location>
        <begin position="1"/>
        <end position="21"/>
    </location>
</feature>
<evidence type="ECO:0000313" key="2">
    <source>
        <dbReference type="EMBL" id="KAF6151076.1"/>
    </source>
</evidence>
<dbReference type="AlphaFoldDB" id="A0A7J7M878"/>
<feature type="chain" id="PRO_5029754985" evidence="1">
    <location>
        <begin position="22"/>
        <end position="81"/>
    </location>
</feature>
<evidence type="ECO:0000313" key="3">
    <source>
        <dbReference type="Proteomes" id="UP000541444"/>
    </source>
</evidence>